<evidence type="ECO:0008006" key="13">
    <source>
        <dbReference type="Google" id="ProtNLM"/>
    </source>
</evidence>
<dbReference type="EMBL" id="JASNQZ010000007">
    <property type="protein sequence ID" value="KAL0954535.1"/>
    <property type="molecule type" value="Genomic_DNA"/>
</dbReference>
<reference evidence="12" key="1">
    <citation type="submission" date="2024-06" db="EMBL/GenBank/DDBJ databases">
        <title>Multi-omics analyses provide insights into the biosynthesis of the anticancer antibiotic pleurotin in Hohenbuehelia grisea.</title>
        <authorList>
            <person name="Weaver J.A."/>
            <person name="Alberti F."/>
        </authorList>
    </citation>
    <scope>NUCLEOTIDE SEQUENCE [LARGE SCALE GENOMIC DNA]</scope>
    <source>
        <strain evidence="12">T-177</strain>
    </source>
</reference>
<dbReference type="Pfam" id="PF00067">
    <property type="entry name" value="p450"/>
    <property type="match status" value="1"/>
</dbReference>
<comment type="similarity">
    <text evidence="3 9">Belongs to the cytochrome P450 family.</text>
</comment>
<evidence type="ECO:0000256" key="6">
    <source>
        <dbReference type="ARBA" id="ARBA00023002"/>
    </source>
</evidence>
<comment type="pathway">
    <text evidence="2">Secondary metabolite biosynthesis.</text>
</comment>
<evidence type="ECO:0000313" key="11">
    <source>
        <dbReference type="EMBL" id="KAL0954535.1"/>
    </source>
</evidence>
<dbReference type="InterPro" id="IPR001128">
    <property type="entry name" value="Cyt_P450"/>
</dbReference>
<dbReference type="Gene3D" id="1.10.630.10">
    <property type="entry name" value="Cytochrome P450"/>
    <property type="match status" value="1"/>
</dbReference>
<evidence type="ECO:0000256" key="2">
    <source>
        <dbReference type="ARBA" id="ARBA00005179"/>
    </source>
</evidence>
<evidence type="ECO:0000256" key="8">
    <source>
        <dbReference type="ARBA" id="ARBA00023033"/>
    </source>
</evidence>
<evidence type="ECO:0000256" key="3">
    <source>
        <dbReference type="ARBA" id="ARBA00010617"/>
    </source>
</evidence>
<keyword evidence="10" id="KW-0732">Signal</keyword>
<name>A0ABR3JHB7_9AGAR</name>
<proteinExistence type="inferred from homology"/>
<evidence type="ECO:0000256" key="1">
    <source>
        <dbReference type="ARBA" id="ARBA00001971"/>
    </source>
</evidence>
<dbReference type="InterPro" id="IPR036396">
    <property type="entry name" value="Cyt_P450_sf"/>
</dbReference>
<keyword evidence="6 9" id="KW-0560">Oxidoreductase</keyword>
<gene>
    <name evidence="11" type="ORF">HGRIS_003502</name>
</gene>
<evidence type="ECO:0000256" key="5">
    <source>
        <dbReference type="ARBA" id="ARBA00022723"/>
    </source>
</evidence>
<dbReference type="InterPro" id="IPR050364">
    <property type="entry name" value="Cytochrome_P450_fung"/>
</dbReference>
<dbReference type="PROSITE" id="PS00086">
    <property type="entry name" value="CYTOCHROME_P450"/>
    <property type="match status" value="1"/>
</dbReference>
<organism evidence="11 12">
    <name type="scientific">Hohenbuehelia grisea</name>
    <dbReference type="NCBI Taxonomy" id="104357"/>
    <lineage>
        <taxon>Eukaryota</taxon>
        <taxon>Fungi</taxon>
        <taxon>Dikarya</taxon>
        <taxon>Basidiomycota</taxon>
        <taxon>Agaricomycotina</taxon>
        <taxon>Agaricomycetes</taxon>
        <taxon>Agaricomycetidae</taxon>
        <taxon>Agaricales</taxon>
        <taxon>Pleurotineae</taxon>
        <taxon>Pleurotaceae</taxon>
        <taxon>Hohenbuehelia</taxon>
    </lineage>
</organism>
<evidence type="ECO:0000313" key="12">
    <source>
        <dbReference type="Proteomes" id="UP001556367"/>
    </source>
</evidence>
<dbReference type="PANTHER" id="PTHR46300:SF7">
    <property type="entry name" value="P450, PUTATIVE (EUROFUNG)-RELATED"/>
    <property type="match status" value="1"/>
</dbReference>
<keyword evidence="4 9" id="KW-0349">Heme</keyword>
<keyword evidence="7 9" id="KW-0408">Iron</keyword>
<dbReference type="SUPFAM" id="SSF48264">
    <property type="entry name" value="Cytochrome P450"/>
    <property type="match status" value="1"/>
</dbReference>
<comment type="cofactor">
    <cofactor evidence="1">
        <name>heme</name>
        <dbReference type="ChEBI" id="CHEBI:30413"/>
    </cofactor>
</comment>
<dbReference type="PANTHER" id="PTHR46300">
    <property type="entry name" value="P450, PUTATIVE (EUROFUNG)-RELATED-RELATED"/>
    <property type="match status" value="1"/>
</dbReference>
<keyword evidence="8 9" id="KW-0503">Monooxygenase</keyword>
<keyword evidence="12" id="KW-1185">Reference proteome</keyword>
<feature type="signal peptide" evidence="10">
    <location>
        <begin position="1"/>
        <end position="20"/>
    </location>
</feature>
<sequence length="503" mass="56928">MLSWILAIVTAFVALAVVLRDKPQQYNLPPGPQGLSFFGLIGSMLPTDRPWIAFTQWAKSYGDIISFHIMGRRIILISSAEAINELFNKNSLNFVNKPPRIMASLCDFTETLPFMDNGPQFRKCRKQFHHELNSAAIAKHTAVIESEVQSLLQNIARQPSKFEDDLYFAIGKTLLRLTLGYNVSDKNDRLLTYAESVSTNAAIAMMPGVFLVDRMPFLRHMPSWLPGGGFKKVAAQWRQELYELVDKTFKSLEQQKGLDDAQEHLMASMLRSGDFDDDPDAQRNIKFSAVTIYAAGILTIQSFLLSFCLAMTHFPLVQREAQAEIDSIVGRKRLPTLADKENLPYVQCLMKELMRWNPVVPLLSRKPSEDFKYGQYDIPSSATIIANAWAITRDPELFPDPDKFEPKRFMPCDSGGKKHEIPDPTFWTFGFGRRVCPGQDLAESFTFVAVVQLLATFDIRPVMDEEGRPKLPKIIYTTEAASRPMSFDCDIRLRPDANGFFTA</sequence>
<evidence type="ECO:0000256" key="4">
    <source>
        <dbReference type="ARBA" id="ARBA00022617"/>
    </source>
</evidence>
<accession>A0ABR3JHB7</accession>
<comment type="caution">
    <text evidence="11">The sequence shown here is derived from an EMBL/GenBank/DDBJ whole genome shotgun (WGS) entry which is preliminary data.</text>
</comment>
<protein>
    <recommendedName>
        <fullName evidence="13">Cytochrome P450</fullName>
    </recommendedName>
</protein>
<evidence type="ECO:0000256" key="10">
    <source>
        <dbReference type="SAM" id="SignalP"/>
    </source>
</evidence>
<evidence type="ECO:0000256" key="7">
    <source>
        <dbReference type="ARBA" id="ARBA00023004"/>
    </source>
</evidence>
<dbReference type="Proteomes" id="UP001556367">
    <property type="component" value="Unassembled WGS sequence"/>
</dbReference>
<evidence type="ECO:0000256" key="9">
    <source>
        <dbReference type="RuleBase" id="RU000461"/>
    </source>
</evidence>
<dbReference type="PRINTS" id="PR00463">
    <property type="entry name" value="EP450I"/>
</dbReference>
<feature type="chain" id="PRO_5047208029" description="Cytochrome P450" evidence="10">
    <location>
        <begin position="21"/>
        <end position="503"/>
    </location>
</feature>
<dbReference type="InterPro" id="IPR002401">
    <property type="entry name" value="Cyt_P450_E_grp-I"/>
</dbReference>
<keyword evidence="5 9" id="KW-0479">Metal-binding</keyword>
<dbReference type="CDD" id="cd11065">
    <property type="entry name" value="CYP64-like"/>
    <property type="match status" value="1"/>
</dbReference>
<dbReference type="InterPro" id="IPR017972">
    <property type="entry name" value="Cyt_P450_CS"/>
</dbReference>